<dbReference type="Proteomes" id="UP000499080">
    <property type="component" value="Unassembled WGS sequence"/>
</dbReference>
<evidence type="ECO:0000313" key="1">
    <source>
        <dbReference type="EMBL" id="GBM83313.1"/>
    </source>
</evidence>
<dbReference type="OrthoDB" id="6434337at2759"/>
<protein>
    <recommendedName>
        <fullName evidence="3">Reverse transcriptase Ty1/copia-type domain-containing protein</fullName>
    </recommendedName>
</protein>
<evidence type="ECO:0008006" key="3">
    <source>
        <dbReference type="Google" id="ProtNLM"/>
    </source>
</evidence>
<name>A0A4Y2IZI1_ARAVE</name>
<comment type="caution">
    <text evidence="1">The sequence shown here is derived from an EMBL/GenBank/DDBJ whole genome shotgun (WGS) entry which is preliminary data.</text>
</comment>
<proteinExistence type="predicted"/>
<dbReference type="AlphaFoldDB" id="A0A4Y2IZI1"/>
<keyword evidence="2" id="KW-1185">Reference proteome</keyword>
<evidence type="ECO:0000313" key="2">
    <source>
        <dbReference type="Proteomes" id="UP000499080"/>
    </source>
</evidence>
<gene>
    <name evidence="1" type="ORF">AVEN_261150_1</name>
</gene>
<reference evidence="1 2" key="1">
    <citation type="journal article" date="2019" name="Sci. Rep.">
        <title>Orb-weaving spider Araneus ventricosus genome elucidates the spidroin gene catalogue.</title>
        <authorList>
            <person name="Kono N."/>
            <person name="Nakamura H."/>
            <person name="Ohtoshi R."/>
            <person name="Moran D.A.P."/>
            <person name="Shinohara A."/>
            <person name="Yoshida Y."/>
            <person name="Fujiwara M."/>
            <person name="Mori M."/>
            <person name="Tomita M."/>
            <person name="Arakawa K."/>
        </authorList>
    </citation>
    <scope>NUCLEOTIDE SEQUENCE [LARGE SCALE GENOMIC DNA]</scope>
</reference>
<accession>A0A4Y2IZI1</accession>
<organism evidence="1 2">
    <name type="scientific">Araneus ventricosus</name>
    <name type="common">Orbweaver spider</name>
    <name type="synonym">Epeira ventricosa</name>
    <dbReference type="NCBI Taxonomy" id="182803"/>
    <lineage>
        <taxon>Eukaryota</taxon>
        <taxon>Metazoa</taxon>
        <taxon>Ecdysozoa</taxon>
        <taxon>Arthropoda</taxon>
        <taxon>Chelicerata</taxon>
        <taxon>Arachnida</taxon>
        <taxon>Araneae</taxon>
        <taxon>Araneomorphae</taxon>
        <taxon>Entelegynae</taxon>
        <taxon>Araneoidea</taxon>
        <taxon>Araneidae</taxon>
        <taxon>Araneus</taxon>
    </lineage>
</organism>
<dbReference type="EMBL" id="BGPR01003068">
    <property type="protein sequence ID" value="GBM83313.1"/>
    <property type="molecule type" value="Genomic_DNA"/>
</dbReference>
<sequence>MGTNNVDESEDYNMVTIRSSLPSGYNLDSDSDSDCIKTSKALTPEQEDIKIPNTYNQMLKSPQRELWLDAMQEELNVMQERKVWHLVDLPPNIDPIGCRWVFALKKNETGEVVRYKAKACGTKF</sequence>